<gene>
    <name evidence="2" type="ORF">LWI28_002241</name>
</gene>
<reference evidence="2" key="1">
    <citation type="journal article" date="2022" name="Plant J.">
        <title>Strategies of tolerance reflected in two North American maple genomes.</title>
        <authorList>
            <person name="McEvoy S.L."/>
            <person name="Sezen U.U."/>
            <person name="Trouern-Trend A."/>
            <person name="McMahon S.M."/>
            <person name="Schaberg P.G."/>
            <person name="Yang J."/>
            <person name="Wegrzyn J.L."/>
            <person name="Swenson N.G."/>
        </authorList>
    </citation>
    <scope>NUCLEOTIDE SEQUENCE</scope>
    <source>
        <strain evidence="2">91603</strain>
    </source>
</reference>
<dbReference type="Proteomes" id="UP001064489">
    <property type="component" value="Chromosome 10"/>
</dbReference>
<evidence type="ECO:0000313" key="3">
    <source>
        <dbReference type="Proteomes" id="UP001064489"/>
    </source>
</evidence>
<name>A0AAD5ILS4_ACENE</name>
<organism evidence="2 3">
    <name type="scientific">Acer negundo</name>
    <name type="common">Box elder</name>
    <dbReference type="NCBI Taxonomy" id="4023"/>
    <lineage>
        <taxon>Eukaryota</taxon>
        <taxon>Viridiplantae</taxon>
        <taxon>Streptophyta</taxon>
        <taxon>Embryophyta</taxon>
        <taxon>Tracheophyta</taxon>
        <taxon>Spermatophyta</taxon>
        <taxon>Magnoliopsida</taxon>
        <taxon>eudicotyledons</taxon>
        <taxon>Gunneridae</taxon>
        <taxon>Pentapetalae</taxon>
        <taxon>rosids</taxon>
        <taxon>malvids</taxon>
        <taxon>Sapindales</taxon>
        <taxon>Sapindaceae</taxon>
        <taxon>Hippocastanoideae</taxon>
        <taxon>Acereae</taxon>
        <taxon>Acer</taxon>
    </lineage>
</organism>
<proteinExistence type="predicted"/>
<dbReference type="EMBL" id="JAJSOW010000105">
    <property type="protein sequence ID" value="KAI9164795.1"/>
    <property type="molecule type" value="Genomic_DNA"/>
</dbReference>
<reference evidence="2" key="2">
    <citation type="submission" date="2023-02" db="EMBL/GenBank/DDBJ databases">
        <authorList>
            <person name="Swenson N.G."/>
            <person name="Wegrzyn J.L."/>
            <person name="Mcevoy S.L."/>
        </authorList>
    </citation>
    <scope>NUCLEOTIDE SEQUENCE</scope>
    <source>
        <strain evidence="2">91603</strain>
        <tissue evidence="2">Leaf</tissue>
    </source>
</reference>
<sequence length="223" mass="23443">MTADQTIDSPKLVKPKKKPRAFSEGNPRANQAHYRACADVSELCGHDSVVVHISVGSNLISGSTLSAGLVLSSNPSSSTVSAISKVALSSVPPMISKELQISKGLGFDDGVTDSVLVCPMVFTILSRSSSHPGHTARRQVRVHEVSGNKSSEEAVMSSASNVNVDQSSLRDGSSFSCSSVVDPRVQIQSSGLCSTSQTELRLIIDSSWASQVEEGELVDVEVA</sequence>
<protein>
    <submittedName>
        <fullName evidence="2">Uncharacterized protein</fullName>
    </submittedName>
</protein>
<keyword evidence="3" id="KW-1185">Reference proteome</keyword>
<comment type="caution">
    <text evidence="2">The sequence shown here is derived from an EMBL/GenBank/DDBJ whole genome shotgun (WGS) entry which is preliminary data.</text>
</comment>
<dbReference type="AlphaFoldDB" id="A0AAD5ILS4"/>
<feature type="region of interest" description="Disordered" evidence="1">
    <location>
        <begin position="1"/>
        <end position="28"/>
    </location>
</feature>
<evidence type="ECO:0000256" key="1">
    <source>
        <dbReference type="SAM" id="MobiDB-lite"/>
    </source>
</evidence>
<evidence type="ECO:0000313" key="2">
    <source>
        <dbReference type="EMBL" id="KAI9164795.1"/>
    </source>
</evidence>
<accession>A0AAD5ILS4</accession>